<protein>
    <submittedName>
        <fullName evidence="1">Uncharacterized protein</fullName>
    </submittedName>
</protein>
<dbReference type="Proteomes" id="UP000011083">
    <property type="component" value="Unassembled WGS sequence"/>
</dbReference>
<dbReference type="AlphaFoldDB" id="L8GPT1"/>
<evidence type="ECO:0000313" key="2">
    <source>
        <dbReference type="Proteomes" id="UP000011083"/>
    </source>
</evidence>
<organism evidence="1 2">
    <name type="scientific">Acanthamoeba castellanii (strain ATCC 30010 / Neff)</name>
    <dbReference type="NCBI Taxonomy" id="1257118"/>
    <lineage>
        <taxon>Eukaryota</taxon>
        <taxon>Amoebozoa</taxon>
        <taxon>Discosea</taxon>
        <taxon>Longamoebia</taxon>
        <taxon>Centramoebida</taxon>
        <taxon>Acanthamoebidae</taxon>
        <taxon>Acanthamoeba</taxon>
    </lineage>
</organism>
<evidence type="ECO:0000313" key="1">
    <source>
        <dbReference type="EMBL" id="ELR14111.1"/>
    </source>
</evidence>
<gene>
    <name evidence="1" type="ORF">ACA1_367550</name>
</gene>
<name>L8GPT1_ACACF</name>
<proteinExistence type="predicted"/>
<accession>L8GPT1</accession>
<dbReference type="KEGG" id="acan:ACA1_367550"/>
<keyword evidence="2" id="KW-1185">Reference proteome</keyword>
<dbReference type="GeneID" id="14914682"/>
<dbReference type="RefSeq" id="XP_004336124.1">
    <property type="nucleotide sequence ID" value="XM_004336076.1"/>
</dbReference>
<sequence length="51" mass="5716">MNKAFGDPDPGKDKELAVNYYWQTPVMSCTASEDQQVSLSYEAFRGLLVSQ</sequence>
<dbReference type="VEuPathDB" id="AmoebaDB:ACA1_367550"/>
<reference evidence="1 2" key="1">
    <citation type="journal article" date="2013" name="Genome Biol.">
        <title>Genome of Acanthamoeba castellanii highlights extensive lateral gene transfer and early evolution of tyrosine kinase signaling.</title>
        <authorList>
            <person name="Clarke M."/>
            <person name="Lohan A.J."/>
            <person name="Liu B."/>
            <person name="Lagkouvardos I."/>
            <person name="Roy S."/>
            <person name="Zafar N."/>
            <person name="Bertelli C."/>
            <person name="Schilde C."/>
            <person name="Kianianmomeni A."/>
            <person name="Burglin T.R."/>
            <person name="Frech C."/>
            <person name="Turcotte B."/>
            <person name="Kopec K.O."/>
            <person name="Synnott J.M."/>
            <person name="Choo C."/>
            <person name="Paponov I."/>
            <person name="Finkler A."/>
            <person name="Soon Heng Tan C."/>
            <person name="Hutchins A.P."/>
            <person name="Weinmeier T."/>
            <person name="Rattei T."/>
            <person name="Chu J.S."/>
            <person name="Gimenez G."/>
            <person name="Irimia M."/>
            <person name="Rigden D.J."/>
            <person name="Fitzpatrick D.A."/>
            <person name="Lorenzo-Morales J."/>
            <person name="Bateman A."/>
            <person name="Chiu C.H."/>
            <person name="Tang P."/>
            <person name="Hegemann P."/>
            <person name="Fromm H."/>
            <person name="Raoult D."/>
            <person name="Greub G."/>
            <person name="Miranda-Saavedra D."/>
            <person name="Chen N."/>
            <person name="Nash P."/>
            <person name="Ginger M.L."/>
            <person name="Horn M."/>
            <person name="Schaap P."/>
            <person name="Caler L."/>
            <person name="Loftus B."/>
        </authorList>
    </citation>
    <scope>NUCLEOTIDE SEQUENCE [LARGE SCALE GENOMIC DNA]</scope>
    <source>
        <strain evidence="1 2">Neff</strain>
    </source>
</reference>
<dbReference type="EMBL" id="KB008073">
    <property type="protein sequence ID" value="ELR14111.1"/>
    <property type="molecule type" value="Genomic_DNA"/>
</dbReference>